<dbReference type="Pfam" id="PF02120">
    <property type="entry name" value="Flg_hook"/>
    <property type="match status" value="1"/>
</dbReference>
<dbReference type="InterPro" id="IPR021136">
    <property type="entry name" value="Flagellar_hook_control-like_C"/>
</dbReference>
<keyword evidence="2" id="KW-0966">Cell projection</keyword>
<dbReference type="EMBL" id="FMUR01000011">
    <property type="protein sequence ID" value="SCY26748.1"/>
    <property type="molecule type" value="Genomic_DNA"/>
</dbReference>
<keyword evidence="2" id="KW-0969">Cilium</keyword>
<organism evidence="2 3">
    <name type="scientific">Butyrivibrio hungatei</name>
    <dbReference type="NCBI Taxonomy" id="185008"/>
    <lineage>
        <taxon>Bacteria</taxon>
        <taxon>Bacillati</taxon>
        <taxon>Bacillota</taxon>
        <taxon>Clostridia</taxon>
        <taxon>Lachnospirales</taxon>
        <taxon>Lachnospiraceae</taxon>
        <taxon>Butyrivibrio</taxon>
    </lineage>
</organism>
<evidence type="ECO:0000313" key="2">
    <source>
        <dbReference type="EMBL" id="SCY26748.1"/>
    </source>
</evidence>
<accession>A0A1G5EK02</accession>
<keyword evidence="2" id="KW-0282">Flagellum</keyword>
<dbReference type="InterPro" id="IPR038610">
    <property type="entry name" value="FliK-like_C_sf"/>
</dbReference>
<dbReference type="OrthoDB" id="1938931at2"/>
<reference evidence="3" key="1">
    <citation type="submission" date="2016-10" db="EMBL/GenBank/DDBJ databases">
        <authorList>
            <person name="Varghese N."/>
            <person name="Submissions S."/>
        </authorList>
    </citation>
    <scope>NUCLEOTIDE SEQUENCE [LARGE SCALE GENOMIC DNA]</scope>
    <source>
        <strain evidence="3">XBD2006</strain>
    </source>
</reference>
<dbReference type="RefSeq" id="WP_074462531.1">
    <property type="nucleotide sequence ID" value="NZ_FMUR01000011.1"/>
</dbReference>
<sequence length="578" mass="63944">MSGILNVSQSNTTITVEGVQTKVQAAGGKPIELKAGDSIQGTVVSVAEENGERYADISLGDNVIRAKLSEEMGLRQGQTISFAVKALSKNGVSLTPLFENTAVSLSTEKALNAAGIAITRDSVAMVESMMKSGLPINKDALRDMNNVVSSFQNASISTLVEMKSLDIPITENNISQYQNYKNYEHQVINEMQEFADELPQAFNALASEGKIDQALSLYKGIIDEFASSENLSSLQGEESGVNVTPNIETGKEMSGEQTSVTANSSVDNVDKFVDKYDRSVISLDVARADEFTKNSEKMTFGDISNEDFVEKLNRLNISPKIIEKYQASLLNENTDVKFDGKELLKELSVMLSDAENMSGETKVLFKDLFSHKEFGKLLKNAISDDWLIKPFDVEKKDNVTALYQRLGSQLKSMSDTISNTLGAESKLGSTVTNMQNNLDFMNQLNQIFQYVQLPLQMSGQEAHGDLYVYRNKNRKVSEDGSVSAVLHLDMDNLGPVDVFVKMKENKVSTNFYVMDDSVLDLINDNIHILNERLEKRGYTMQVKMMLHDDKDEGDMAVDEMFDVNKMSVISTASFDARA</sequence>
<dbReference type="Gene3D" id="3.30.750.140">
    <property type="match status" value="1"/>
</dbReference>
<feature type="domain" description="Flagellar hook-length control protein-like C-terminal" evidence="1">
    <location>
        <begin position="478"/>
        <end position="541"/>
    </location>
</feature>
<evidence type="ECO:0000313" key="3">
    <source>
        <dbReference type="Proteomes" id="UP000183047"/>
    </source>
</evidence>
<proteinExistence type="predicted"/>
<evidence type="ECO:0000259" key="1">
    <source>
        <dbReference type="Pfam" id="PF02120"/>
    </source>
</evidence>
<protein>
    <submittedName>
        <fullName evidence="2">Flagellar hook-length control protein FliK</fullName>
    </submittedName>
</protein>
<name>A0A1G5EK02_9FIRM</name>
<dbReference type="Proteomes" id="UP000183047">
    <property type="component" value="Unassembled WGS sequence"/>
</dbReference>
<gene>
    <name evidence="2" type="ORF">SAMN02910451_01954</name>
</gene>
<keyword evidence="3" id="KW-1185">Reference proteome</keyword>
<dbReference type="AlphaFoldDB" id="A0A1G5EK02"/>